<proteinExistence type="predicted"/>
<sequence length="360" mass="39899">MAFDPVQEDCLRLILAAMEREGADPASDAAFIERASEAYRLDPATLIHTDRDRSFHLVAMATELADYRAPFAPSEAEAEQLFSQAEDYLREAVELDPRNWDAQRMLATMRSISDDALIDYLIENLPAVEDDLKTLIESAANPYEQEFAHDLGRRAHQRWLAALASRLLIAGRYRMALSYAERALDANPLDLAGARHTGMLALGKLEVEAEELRRFRSRHAAAYQDRASSRSGRLGGHRPDAWSLITEMSLAYRAFDFDRATALLQALMRSYSHPAQALYLQAEFPDGVFSRVHVQPGSDDELILALSEATPLLQEGMGTPDAASFAIWVAEHELVQTALTDQDRAMIAQVEGGGPIGGAR</sequence>
<reference evidence="1 2" key="1">
    <citation type="submission" date="2018-08" db="EMBL/GenBank/DDBJ databases">
        <title>A genome reference for cultivated species of the human gut microbiota.</title>
        <authorList>
            <person name="Zou Y."/>
            <person name="Xue W."/>
            <person name="Luo G."/>
        </authorList>
    </citation>
    <scope>NUCLEOTIDE SEQUENCE [LARGE SCALE GENOMIC DNA]</scope>
    <source>
        <strain evidence="1 2">AM30-5LB</strain>
    </source>
</reference>
<dbReference type="RefSeq" id="WP_118271732.1">
    <property type="nucleotide sequence ID" value="NZ_QSJI01000002.1"/>
</dbReference>
<evidence type="ECO:0000313" key="2">
    <source>
        <dbReference type="Proteomes" id="UP000286050"/>
    </source>
</evidence>
<dbReference type="Gene3D" id="1.25.40.10">
    <property type="entry name" value="Tetratricopeptide repeat domain"/>
    <property type="match status" value="1"/>
</dbReference>
<comment type="caution">
    <text evidence="1">The sequence shown here is derived from an EMBL/GenBank/DDBJ whole genome shotgun (WGS) entry which is preliminary data.</text>
</comment>
<evidence type="ECO:0008006" key="3">
    <source>
        <dbReference type="Google" id="ProtNLM"/>
    </source>
</evidence>
<dbReference type="EMBL" id="QSJI01000002">
    <property type="protein sequence ID" value="RHD56729.1"/>
    <property type="molecule type" value="Genomic_DNA"/>
</dbReference>
<dbReference type="Proteomes" id="UP000286050">
    <property type="component" value="Unassembled WGS sequence"/>
</dbReference>
<dbReference type="SUPFAM" id="SSF48452">
    <property type="entry name" value="TPR-like"/>
    <property type="match status" value="1"/>
</dbReference>
<name>A0A414FYL4_9ACTN</name>
<dbReference type="InterPro" id="IPR011990">
    <property type="entry name" value="TPR-like_helical_dom_sf"/>
</dbReference>
<accession>A0A414FYL4</accession>
<organism evidence="1 2">
    <name type="scientific">Collinsella intestinalis</name>
    <dbReference type="NCBI Taxonomy" id="147207"/>
    <lineage>
        <taxon>Bacteria</taxon>
        <taxon>Bacillati</taxon>
        <taxon>Actinomycetota</taxon>
        <taxon>Coriobacteriia</taxon>
        <taxon>Coriobacteriales</taxon>
        <taxon>Coriobacteriaceae</taxon>
        <taxon>Collinsella</taxon>
    </lineage>
</organism>
<protein>
    <recommendedName>
        <fullName evidence="3">Tetratricopeptide repeat protein</fullName>
    </recommendedName>
</protein>
<dbReference type="AlphaFoldDB" id="A0A414FYL4"/>
<evidence type="ECO:0000313" key="1">
    <source>
        <dbReference type="EMBL" id="RHD56729.1"/>
    </source>
</evidence>
<gene>
    <name evidence="1" type="ORF">DW787_04130</name>
</gene>